<dbReference type="InterPro" id="IPR003591">
    <property type="entry name" value="Leu-rich_rpt_typical-subtyp"/>
</dbReference>
<feature type="compositionally biased region" description="Acidic residues" evidence="5">
    <location>
        <begin position="511"/>
        <end position="520"/>
    </location>
</feature>
<dbReference type="InterPro" id="IPR001611">
    <property type="entry name" value="Leu-rich_rpt"/>
</dbReference>
<keyword evidence="2" id="KW-0732">Signal</keyword>
<evidence type="ECO:0000313" key="7">
    <source>
        <dbReference type="Proteomes" id="UP000824540"/>
    </source>
</evidence>
<evidence type="ECO:0000256" key="5">
    <source>
        <dbReference type="SAM" id="MobiDB-lite"/>
    </source>
</evidence>
<evidence type="ECO:0000313" key="6">
    <source>
        <dbReference type="EMBL" id="KAG9347504.1"/>
    </source>
</evidence>
<dbReference type="Pfam" id="PF13855">
    <property type="entry name" value="LRR_8"/>
    <property type="match status" value="4"/>
</dbReference>
<feature type="non-terminal residue" evidence="6">
    <location>
        <position position="520"/>
    </location>
</feature>
<name>A0A8T2P4Q8_9TELE</name>
<proteinExistence type="predicted"/>
<evidence type="ECO:0000256" key="4">
    <source>
        <dbReference type="ARBA" id="ARBA00023180"/>
    </source>
</evidence>
<organism evidence="6 7">
    <name type="scientific">Albula glossodonta</name>
    <name type="common">roundjaw bonefish</name>
    <dbReference type="NCBI Taxonomy" id="121402"/>
    <lineage>
        <taxon>Eukaryota</taxon>
        <taxon>Metazoa</taxon>
        <taxon>Chordata</taxon>
        <taxon>Craniata</taxon>
        <taxon>Vertebrata</taxon>
        <taxon>Euteleostomi</taxon>
        <taxon>Actinopterygii</taxon>
        <taxon>Neopterygii</taxon>
        <taxon>Teleostei</taxon>
        <taxon>Albuliformes</taxon>
        <taxon>Albulidae</taxon>
        <taxon>Albula</taxon>
    </lineage>
</organism>
<dbReference type="PANTHER" id="PTHR45712:SF22">
    <property type="entry name" value="INSULIN-LIKE GROWTH FACTOR-BINDING PROTEIN COMPLEX ACID LABILE SUBUNIT"/>
    <property type="match status" value="1"/>
</dbReference>
<dbReference type="OrthoDB" id="2020019at2759"/>
<dbReference type="InterPro" id="IPR050333">
    <property type="entry name" value="SLRP"/>
</dbReference>
<dbReference type="EMBL" id="JAFBMS010000013">
    <property type="protein sequence ID" value="KAG9347504.1"/>
    <property type="molecule type" value="Genomic_DNA"/>
</dbReference>
<dbReference type="SMART" id="SM00365">
    <property type="entry name" value="LRR_SD22"/>
    <property type="match status" value="7"/>
</dbReference>
<dbReference type="PROSITE" id="PS51450">
    <property type="entry name" value="LRR"/>
    <property type="match status" value="3"/>
</dbReference>
<feature type="region of interest" description="Disordered" evidence="5">
    <location>
        <begin position="500"/>
        <end position="520"/>
    </location>
</feature>
<protein>
    <recommendedName>
        <fullName evidence="8">Nephrocan</fullName>
    </recommendedName>
</protein>
<keyword evidence="7" id="KW-1185">Reference proteome</keyword>
<evidence type="ECO:0008006" key="8">
    <source>
        <dbReference type="Google" id="ProtNLM"/>
    </source>
</evidence>
<feature type="compositionally biased region" description="Basic and acidic residues" evidence="5">
    <location>
        <begin position="500"/>
        <end position="510"/>
    </location>
</feature>
<reference evidence="6" key="1">
    <citation type="thesis" date="2021" institute="BYU ScholarsArchive" country="Provo, UT, USA">
        <title>Applications of and Algorithms for Genome Assembly and Genomic Analyses with an Emphasis on Marine Teleosts.</title>
        <authorList>
            <person name="Pickett B.D."/>
        </authorList>
    </citation>
    <scope>NUCLEOTIDE SEQUENCE</scope>
    <source>
        <strain evidence="6">HI-2016</strain>
    </source>
</reference>
<feature type="compositionally biased region" description="Polar residues" evidence="5">
    <location>
        <begin position="1"/>
        <end position="14"/>
    </location>
</feature>
<dbReference type="GO" id="GO:0007155">
    <property type="term" value="P:cell adhesion"/>
    <property type="evidence" value="ECO:0007669"/>
    <property type="project" value="UniProtKB-KW"/>
</dbReference>
<evidence type="ECO:0000256" key="2">
    <source>
        <dbReference type="ARBA" id="ARBA00022729"/>
    </source>
</evidence>
<dbReference type="InterPro" id="IPR032675">
    <property type="entry name" value="LRR_dom_sf"/>
</dbReference>
<keyword evidence="4" id="KW-0325">Glycoprotein</keyword>
<gene>
    <name evidence="6" type="ORF">JZ751_005071</name>
</gene>
<keyword evidence="1" id="KW-0433">Leucine-rich repeat</keyword>
<dbReference type="AlphaFoldDB" id="A0A8T2P4Q8"/>
<dbReference type="FunFam" id="3.80.10.10:FF:000770">
    <property type="entry name" value="Uncharacterized protein"/>
    <property type="match status" value="1"/>
</dbReference>
<dbReference type="SUPFAM" id="SSF52058">
    <property type="entry name" value="L domain-like"/>
    <property type="match status" value="2"/>
</dbReference>
<evidence type="ECO:0000256" key="3">
    <source>
        <dbReference type="ARBA" id="ARBA00022737"/>
    </source>
</evidence>
<dbReference type="GO" id="GO:0016020">
    <property type="term" value="C:membrane"/>
    <property type="evidence" value="ECO:0007669"/>
    <property type="project" value="UniProtKB-SubCell"/>
</dbReference>
<dbReference type="Proteomes" id="UP000824540">
    <property type="component" value="Unassembled WGS sequence"/>
</dbReference>
<dbReference type="Gene3D" id="3.80.10.10">
    <property type="entry name" value="Ribonuclease Inhibitor"/>
    <property type="match status" value="4"/>
</dbReference>
<dbReference type="SMART" id="SM00364">
    <property type="entry name" value="LRR_BAC"/>
    <property type="match status" value="4"/>
</dbReference>
<dbReference type="PANTHER" id="PTHR45712">
    <property type="entry name" value="AGAP008170-PA"/>
    <property type="match status" value="1"/>
</dbReference>
<keyword evidence="3" id="KW-0677">Repeat</keyword>
<comment type="caution">
    <text evidence="6">The sequence shown here is derived from an EMBL/GenBank/DDBJ whole genome shotgun (WGS) entry which is preliminary data.</text>
</comment>
<dbReference type="SMART" id="SM00369">
    <property type="entry name" value="LRR_TYP"/>
    <property type="match status" value="13"/>
</dbReference>
<accession>A0A8T2P4Q8</accession>
<sequence>PPTIETSTSQSQGQREPIPEQQERHRRPKQTFQTAQATSFATCQIKTLRFRFPVQAVPSGVPKDARKLNLGYNHIKELKGRDFYGLVGLEELIVTSCGVEVVEPGAFRAQANLRTLELQKNKLKLVPRGLPHSLETLKLGNNRIQGLQEAAFEGLKKLRVLELQNNMITSLRSNTLSPLIKLECLYLDGNNIETVQGSLKLTQLNLLSMANNKIPTLSSTFFTLLQSLATLQLPGNFLVRVPHDLPQTLSTLNLDRNQIRSLRSRELGHLRHLIALSVSHNKLVSVDGGLRLPNLTVLELSGNYLRTLPSRITPRLERLDCRQNSIQEITYQQLSGMKQLRHLFLENNTIRHFEANALRNCINLTNLALEQNLLPAIPEGLPEALVRLDLKGNRIETIHEKELVSLKRLQVLNLRNNKLSSLSLSALELLPRLRKVYLDGNPWNCSCEILRVKRRLQARKVEIPSELCNEPIRALGEEWRSYLREQDRCEEYIRETVQENQEKSTEHIEPTDNEYYDYDS</sequence>
<dbReference type="GO" id="GO:0005615">
    <property type="term" value="C:extracellular space"/>
    <property type="evidence" value="ECO:0007669"/>
    <property type="project" value="TreeGrafter"/>
</dbReference>
<evidence type="ECO:0000256" key="1">
    <source>
        <dbReference type="ARBA" id="ARBA00022614"/>
    </source>
</evidence>
<feature type="region of interest" description="Disordered" evidence="5">
    <location>
        <begin position="1"/>
        <end position="33"/>
    </location>
</feature>